<proteinExistence type="predicted"/>
<name>A0A225USG3_9STRA</name>
<evidence type="ECO:0000313" key="2">
    <source>
        <dbReference type="Proteomes" id="UP000198211"/>
    </source>
</evidence>
<dbReference type="AlphaFoldDB" id="A0A225USG3"/>
<dbReference type="Gene3D" id="3.80.10.10">
    <property type="entry name" value="Ribonuclease Inhibitor"/>
    <property type="match status" value="1"/>
</dbReference>
<dbReference type="SUPFAM" id="SSF52047">
    <property type="entry name" value="RNI-like"/>
    <property type="match status" value="1"/>
</dbReference>
<organism evidence="1 2">
    <name type="scientific">Phytophthora megakarya</name>
    <dbReference type="NCBI Taxonomy" id="4795"/>
    <lineage>
        <taxon>Eukaryota</taxon>
        <taxon>Sar</taxon>
        <taxon>Stramenopiles</taxon>
        <taxon>Oomycota</taxon>
        <taxon>Peronosporomycetes</taxon>
        <taxon>Peronosporales</taxon>
        <taxon>Peronosporaceae</taxon>
        <taxon>Phytophthora</taxon>
    </lineage>
</organism>
<dbReference type="Proteomes" id="UP000198211">
    <property type="component" value="Unassembled WGS sequence"/>
</dbReference>
<keyword evidence="2" id="KW-1185">Reference proteome</keyword>
<dbReference type="OrthoDB" id="124020at2759"/>
<protein>
    <submittedName>
        <fullName evidence="1">Uncharacterized protein</fullName>
    </submittedName>
</protein>
<comment type="caution">
    <text evidence="1">The sequence shown here is derived from an EMBL/GenBank/DDBJ whole genome shotgun (WGS) entry which is preliminary data.</text>
</comment>
<accession>A0A225USG3</accession>
<dbReference type="InterPro" id="IPR032675">
    <property type="entry name" value="LRR_dom_sf"/>
</dbReference>
<reference evidence="2" key="1">
    <citation type="submission" date="2017-03" db="EMBL/GenBank/DDBJ databases">
        <title>Phytopthora megakarya and P. palmivora, two closely related causual agents of cacao black pod achieved similar genome size and gene model numbers by different mechanisms.</title>
        <authorList>
            <person name="Ali S."/>
            <person name="Shao J."/>
            <person name="Larry D.J."/>
            <person name="Kronmiller B."/>
            <person name="Shen D."/>
            <person name="Strem M.D."/>
            <person name="Melnick R.L."/>
            <person name="Guiltinan M.J."/>
            <person name="Tyler B.M."/>
            <person name="Meinhardt L.W."/>
            <person name="Bailey B.A."/>
        </authorList>
    </citation>
    <scope>NUCLEOTIDE SEQUENCE [LARGE SCALE GENOMIC DNA]</scope>
    <source>
        <strain evidence="2">zdho120</strain>
    </source>
</reference>
<dbReference type="EMBL" id="NBNE01012875">
    <property type="protein sequence ID" value="OWY95486.1"/>
    <property type="molecule type" value="Genomic_DNA"/>
</dbReference>
<evidence type="ECO:0000313" key="1">
    <source>
        <dbReference type="EMBL" id="OWY95486.1"/>
    </source>
</evidence>
<gene>
    <name evidence="1" type="ORF">PHMEG_00034500</name>
</gene>
<sequence>PPNERLFVRLLDGAQAWTSPGSSAVWPQLLPGTLQEDDFEYEVMVRLADWLCILIPGYGFGWVVSSSIRYELTKVSHVTELNRARVGLHSLTYRGLQEQSEGIVKLVRLLGDSLTSLDVPSCGLNYRDLDTILHACPNLSSLNVTGNLMSDLSPLQQAFQGGYCHIEKLSVFVESVNSTIAAQLQVLLTHTNSKCLKFLQFETIGLVRSSDKSERTIWTDIQRVLSINTTLQCIYLSLPASETHEVATKAIKPLHGLILRYDTPIKLKVAFLSVVEHISSSVSVSSLDRMVLSTIFSFATTMAIRRQVNVRR</sequence>
<feature type="non-terminal residue" evidence="1">
    <location>
        <position position="1"/>
    </location>
</feature>